<dbReference type="AlphaFoldDB" id="A0AAN6G8V2"/>
<evidence type="ECO:0000256" key="1">
    <source>
        <dbReference type="SAM" id="Phobius"/>
    </source>
</evidence>
<keyword evidence="2" id="KW-0732">Signal</keyword>
<dbReference type="Proteomes" id="UP001176521">
    <property type="component" value="Unassembled WGS sequence"/>
</dbReference>
<dbReference type="EMBL" id="JAPDMQ010000838">
    <property type="protein sequence ID" value="KAK0520155.1"/>
    <property type="molecule type" value="Genomic_DNA"/>
</dbReference>
<evidence type="ECO:0000313" key="4">
    <source>
        <dbReference type="Proteomes" id="UP001176521"/>
    </source>
</evidence>
<comment type="caution">
    <text evidence="3">The sequence shown here is derived from an EMBL/GenBank/DDBJ whole genome shotgun (WGS) entry which is preliminary data.</text>
</comment>
<keyword evidence="4" id="KW-1185">Reference proteome</keyword>
<evidence type="ECO:0000313" key="3">
    <source>
        <dbReference type="EMBL" id="KAK0520155.1"/>
    </source>
</evidence>
<feature type="transmembrane region" description="Helical" evidence="1">
    <location>
        <begin position="185"/>
        <end position="207"/>
    </location>
</feature>
<evidence type="ECO:0008006" key="5">
    <source>
        <dbReference type="Google" id="ProtNLM"/>
    </source>
</evidence>
<feature type="signal peptide" evidence="2">
    <location>
        <begin position="1"/>
        <end position="25"/>
    </location>
</feature>
<feature type="transmembrane region" description="Helical" evidence="1">
    <location>
        <begin position="83"/>
        <end position="106"/>
    </location>
</feature>
<keyword evidence="1" id="KW-0472">Membrane</keyword>
<keyword evidence="1" id="KW-1133">Transmembrane helix</keyword>
<proteinExistence type="predicted"/>
<protein>
    <recommendedName>
        <fullName evidence="5">MARVEL domain-containing protein</fullName>
    </recommendedName>
</protein>
<accession>A0AAN6G8V2</accession>
<evidence type="ECO:0000256" key="2">
    <source>
        <dbReference type="SAM" id="SignalP"/>
    </source>
</evidence>
<keyword evidence="1" id="KW-0812">Transmembrane</keyword>
<sequence>MARLRLLRPWPALVLLPLLALFTLAATAFDAYLVSQNANVIQYIEWRIRICTQLQSTTGDCASLSQNQYQHLLDLEKGYFSQFLPVVIGYGFAFAWSAVLFLFAISPQGQWVAPITSGLAKPKIAKALLSPRGMLAQSAVFFVYTLGTQASVTRPANNGDPTKVVEPCTYDSSDMNCQLNNAGFAMGWLSIATLLVLVVLSILGLLATPRSLGGLKREAAIKGHEDELLHQHAPAQLYSSGAAGASPAATNI</sequence>
<name>A0AAN6G8V2_9BASI</name>
<gene>
    <name evidence="3" type="ORF">OC842_007189</name>
</gene>
<organism evidence="3 4">
    <name type="scientific">Tilletia horrida</name>
    <dbReference type="NCBI Taxonomy" id="155126"/>
    <lineage>
        <taxon>Eukaryota</taxon>
        <taxon>Fungi</taxon>
        <taxon>Dikarya</taxon>
        <taxon>Basidiomycota</taxon>
        <taxon>Ustilaginomycotina</taxon>
        <taxon>Exobasidiomycetes</taxon>
        <taxon>Tilletiales</taxon>
        <taxon>Tilletiaceae</taxon>
        <taxon>Tilletia</taxon>
    </lineage>
</organism>
<feature type="chain" id="PRO_5042962272" description="MARVEL domain-containing protein" evidence="2">
    <location>
        <begin position="26"/>
        <end position="252"/>
    </location>
</feature>
<reference evidence="3" key="1">
    <citation type="journal article" date="2023" name="PhytoFront">
        <title>Draft Genome Resources of Seven Strains of Tilletia horrida, Causal Agent of Kernel Smut of Rice.</title>
        <authorList>
            <person name="Khanal S."/>
            <person name="Antony Babu S."/>
            <person name="Zhou X.G."/>
        </authorList>
    </citation>
    <scope>NUCLEOTIDE SEQUENCE</scope>
    <source>
        <strain evidence="3">TX3</strain>
    </source>
</reference>